<accession>A0A0W1A318</accession>
<reference evidence="1 2" key="1">
    <citation type="submission" date="2015-11" db="EMBL/GenBank/DDBJ databases">
        <title>Genomic analysis of 38 Legionella species identifies large and diverse effector repertoires.</title>
        <authorList>
            <person name="Burstein D."/>
            <person name="Amaro F."/>
            <person name="Zusman T."/>
            <person name="Lifshitz Z."/>
            <person name="Cohen O."/>
            <person name="Gilbert J.A."/>
            <person name="Pupko T."/>
            <person name="Shuman H.A."/>
            <person name="Segal G."/>
        </authorList>
    </citation>
    <scope>NUCLEOTIDE SEQUENCE [LARGE SCALE GENOMIC DNA]</scope>
    <source>
        <strain evidence="1 2">ATCC 51914</strain>
    </source>
</reference>
<dbReference type="Proteomes" id="UP000054729">
    <property type="component" value="Unassembled WGS sequence"/>
</dbReference>
<proteinExistence type="predicted"/>
<dbReference type="RefSeq" id="WP_133141249.1">
    <property type="nucleotide sequence ID" value="NZ_CAAAIQ010000013.1"/>
</dbReference>
<dbReference type="STRING" id="66969.Lwal_2626"/>
<organism evidence="1 2">
    <name type="scientific">Legionella waltersii</name>
    <dbReference type="NCBI Taxonomy" id="66969"/>
    <lineage>
        <taxon>Bacteria</taxon>
        <taxon>Pseudomonadati</taxon>
        <taxon>Pseudomonadota</taxon>
        <taxon>Gammaproteobacteria</taxon>
        <taxon>Legionellales</taxon>
        <taxon>Legionellaceae</taxon>
        <taxon>Legionella</taxon>
    </lineage>
</organism>
<gene>
    <name evidence="1" type="ORF">Lwal_2626</name>
</gene>
<name>A0A0W1A318_9GAMM</name>
<dbReference type="AlphaFoldDB" id="A0A0W1A318"/>
<dbReference type="PATRIC" id="fig|66969.6.peg.2837"/>
<sequence>MFRLRVNGHSLKNFIHEGTVYLPDFIIYDMDEEDYQSFWHSIAGHPKEQLYTDGVQIYRVSWLQSLFQRFKGWLGFENHCHPKKVDFTLAKVAYIGYLHGFKSEDFAQFNPPLISKSFMDSLLKKRNDQTTTELQHQFITYFYAHSTEIAPYLNYRQQNYRFGDGFLQNELLSLIPTLDPQNAELIRDSTHSLYDKFLYPAHAYFFAGSKYAEAYADYLASRAQFERALMWSDSVTDRYKQGFINYYIALDDQNALEKSIELMDKLSQSPSTQDQLFVIEALKENFSKDEQLRYLKAKPKLRHELAKSYLEDARKEKNKWVLTKIFTGNNLLPLLTHAVNLDDSILEHDSLMNDMTLKKEWITYQFKEDIKHKRLEHARELYEKNPEFQFNSTDLGILLEHYETELETTEKKLKSNLVRSNTEEARQLAEQALHFARQIAKLSPEDNPLRATMNTYVQSLLEVDIKEHPNVKEASLPDLAKLLQFIKENQFFNQSPDLKKTGNDVRLRAIDCLIEKVRVPLNFTSDFRSRPAIVKEKEKYLQLLLLNLETFEKLNFGDKSPQIKLALGRIYYLQADIRLFFYEDEKAALPLFQKAHETVPTNLYYKLKYYELTKNEARFQVIQDIDSLDYLQHAKYIDWQKERWNEELFMSVGFNIHAAPQVKAKSLSNLFGLF</sequence>
<keyword evidence="2" id="KW-1185">Reference proteome</keyword>
<comment type="caution">
    <text evidence="1">The sequence shown here is derived from an EMBL/GenBank/DDBJ whole genome shotgun (WGS) entry which is preliminary data.</text>
</comment>
<evidence type="ECO:0000313" key="2">
    <source>
        <dbReference type="Proteomes" id="UP000054729"/>
    </source>
</evidence>
<dbReference type="EMBL" id="LNZB01000056">
    <property type="protein sequence ID" value="KTD75688.1"/>
    <property type="molecule type" value="Genomic_DNA"/>
</dbReference>
<evidence type="ECO:0000313" key="1">
    <source>
        <dbReference type="EMBL" id="KTD75688.1"/>
    </source>
</evidence>
<protein>
    <submittedName>
        <fullName evidence="1">Uncharacterized protein</fullName>
    </submittedName>
</protein>
<dbReference type="OrthoDB" id="5649492at2"/>